<feature type="region of interest" description="Disordered" evidence="2">
    <location>
        <begin position="1115"/>
        <end position="1137"/>
    </location>
</feature>
<name>A0A016VYR0_9BILA</name>
<feature type="compositionally biased region" description="Polar residues" evidence="2">
    <location>
        <begin position="380"/>
        <end position="390"/>
    </location>
</feature>
<comment type="similarity">
    <text evidence="1">Belongs to the round spermatid basic protein 1 family.</text>
</comment>
<dbReference type="InterPro" id="IPR026306">
    <property type="entry name" value="RSBN1/Dpy-2/CEP530"/>
</dbReference>
<evidence type="ECO:0008006" key="5">
    <source>
        <dbReference type="Google" id="ProtNLM"/>
    </source>
</evidence>
<feature type="compositionally biased region" description="Basic and acidic residues" evidence="2">
    <location>
        <begin position="747"/>
        <end position="757"/>
    </location>
</feature>
<feature type="compositionally biased region" description="Polar residues" evidence="2">
    <location>
        <begin position="858"/>
        <end position="890"/>
    </location>
</feature>
<keyword evidence="4" id="KW-1185">Reference proteome</keyword>
<feature type="compositionally biased region" description="Basic and acidic residues" evidence="2">
    <location>
        <begin position="894"/>
        <end position="922"/>
    </location>
</feature>
<protein>
    <recommendedName>
        <fullName evidence="5">Round spermatid basic protein 1-like protein</fullName>
    </recommendedName>
</protein>
<reference evidence="4" key="1">
    <citation type="journal article" date="2015" name="Nat. Genet.">
        <title>The genome and transcriptome of the zoonotic hookworm Ancylostoma ceylanicum identify infection-specific gene families.</title>
        <authorList>
            <person name="Schwarz E.M."/>
            <person name="Hu Y."/>
            <person name="Antoshechkin I."/>
            <person name="Miller M.M."/>
            <person name="Sternberg P.W."/>
            <person name="Aroian R.V."/>
        </authorList>
    </citation>
    <scope>NUCLEOTIDE SEQUENCE</scope>
    <source>
        <strain evidence="4">HY135</strain>
    </source>
</reference>
<proteinExistence type="inferred from homology"/>
<dbReference type="Proteomes" id="UP000024635">
    <property type="component" value="Unassembled WGS sequence"/>
</dbReference>
<sequence length="1286" mass="142536">MDFLLEEVFTRFAMNIIVSISISRGNLPCLKSRHEHKSFISSAKVMASIIRDNSEFSRREVRLISTCVFICFFRDAYQRNGKRSADSDSSSSSASSESEHERKRRRLQNGSFERSKSPVHGNTNGGYRTNPTKQLFEPALISPYSVGTVPINAAISVCPPPPPPPKRMNRPRGPRTPPMPPCEEEVPPPPAVPPPIATIPAAPSYPPQVPVVPPAAYAAPPVMSYPFFPPPMFFPGCPPIPPIPPMMPQCSTMVQPAMAPPAAQVKLTISDFPSQKPHKKEVQIDEERRLEIERKIEEQIRKEQERRRQLELKKERERSEQEQAAKSTTKSTPCSAPTSDVDSTPNPPAAGTSPSVSSISASNTKRPKTPTEQPDEGADQPSSRRNSSADQHSRRNSSLDQPSSRRNSSSFHSKHSCEPGPSLPEKEDVSETTAEQNESVADQPTKVLAMDSLASDPILVDLSNSHSKSCKPSPRKRVEKTREVNTKSAKELSGEVQFPNPLKQESSPSPPVQLEVDHPPGLQVKAEVDQTNEPLERSISPPAREEMIVKMELKAEIVEEPNEARQITVAAEKPVAMEVDGDAENGTPVTSSPVLNIKNTIVSAVSSDEVPGEEAARSRTKAEVASFCKKDVTESSKNAPLLSPRPKVERASAGRDAVPGDYALSDAEKEESSKRRQEMISSKVVPAKRIGVDITPSATVERKQGRVENAEKDVRSRINGISQKNSPSKGSAEAPGTSRGDNEQSISEEKKSIEKMKSHSHAASSLQSPAKVTSLKDARTPTKTPRKESVGSIHPSTSSSAPNSASKKSKAKGLEGEVSKTRSPQCEPMVATPRGLPEEPRKHSKHKEEKAPNDKSDTAQTHSMQPSTSSVPYTNGTSSTAHDNSESSAAENGVKCKEGKEANGHSHGEGKETKHDKKDKLPRISNKFRKYVVVDTHPNGGASILRTDWNNIRKHFDTEERMEFAKQFIRLGLAESNGVPVFVIGVLENAASYLVDVFQYLHEKHPQLPVKVGSLTNKQLVETMPFNSYYKQVMETCHHGTFRAGPMHSVSMVGAKQEECGDYFAELLTELEKSPILRPIMPWGEWSTLHLDTITECDDGPIFWVRPGEQLIRTDDVKDERESKRRKTTSSGRGHSHAIRHYERRELLFEDRTPCHADHVGDGLERKTTAAVGLLQSIRNTNEKPSRRAVKDVVCFHAADFERIVETLQLDLYEPPMSQCVQWVEEAKLNQLRREGVRYSKFHLHHNDIYFLPRNIVHQFRTISACASIAWHVRLQQYYMEEEAPE</sequence>
<feature type="region of interest" description="Disordered" evidence="2">
    <location>
        <begin position="81"/>
        <end position="132"/>
    </location>
</feature>
<dbReference type="GO" id="GO:0005634">
    <property type="term" value="C:nucleus"/>
    <property type="evidence" value="ECO:0007669"/>
    <property type="project" value="InterPro"/>
</dbReference>
<feature type="compositionally biased region" description="Basic residues" evidence="2">
    <location>
        <begin position="1124"/>
        <end position="1137"/>
    </location>
</feature>
<feature type="region of interest" description="Disordered" evidence="2">
    <location>
        <begin position="160"/>
        <end position="187"/>
    </location>
</feature>
<feature type="compositionally biased region" description="Pro residues" evidence="2">
    <location>
        <begin position="174"/>
        <end position="187"/>
    </location>
</feature>
<feature type="compositionally biased region" description="Polar residues" evidence="2">
    <location>
        <begin position="352"/>
        <end position="364"/>
    </location>
</feature>
<feature type="compositionally biased region" description="Polar residues" evidence="2">
    <location>
        <begin position="324"/>
        <end position="344"/>
    </location>
</feature>
<evidence type="ECO:0000313" key="4">
    <source>
        <dbReference type="Proteomes" id="UP000024635"/>
    </source>
</evidence>
<feature type="compositionally biased region" description="Polar residues" evidence="2">
    <location>
        <begin position="761"/>
        <end position="771"/>
    </location>
</feature>
<feature type="region of interest" description="Disordered" evidence="2">
    <location>
        <begin position="606"/>
        <end position="922"/>
    </location>
</feature>
<feature type="compositionally biased region" description="Basic and acidic residues" evidence="2">
    <location>
        <begin position="614"/>
        <end position="634"/>
    </location>
</feature>
<feature type="compositionally biased region" description="Polar residues" evidence="2">
    <location>
        <begin position="719"/>
        <end position="729"/>
    </location>
</feature>
<accession>A0A016VYR0</accession>
<evidence type="ECO:0000256" key="2">
    <source>
        <dbReference type="SAM" id="MobiDB-lite"/>
    </source>
</evidence>
<feature type="compositionally biased region" description="Basic and acidic residues" evidence="2">
    <location>
        <begin position="774"/>
        <end position="789"/>
    </location>
</feature>
<feature type="compositionally biased region" description="Low complexity" evidence="2">
    <location>
        <begin position="796"/>
        <end position="806"/>
    </location>
</feature>
<dbReference type="STRING" id="53326.A0A016VYR0"/>
<gene>
    <name evidence="3" type="primary">Acey_s0002.g1069</name>
    <name evidence="3" type="synonym">Acey-dpy-21</name>
    <name evidence="3" type="ORF">Y032_0002g1069</name>
</gene>
<feature type="compositionally biased region" description="Low complexity" evidence="2">
    <location>
        <begin position="398"/>
        <end position="411"/>
    </location>
</feature>
<feature type="region of interest" description="Disordered" evidence="2">
    <location>
        <begin position="311"/>
        <end position="517"/>
    </location>
</feature>
<dbReference type="EMBL" id="JARK01001338">
    <property type="protein sequence ID" value="EYC32734.1"/>
    <property type="molecule type" value="Genomic_DNA"/>
</dbReference>
<organism evidence="3 4">
    <name type="scientific">Ancylostoma ceylanicum</name>
    <dbReference type="NCBI Taxonomy" id="53326"/>
    <lineage>
        <taxon>Eukaryota</taxon>
        <taxon>Metazoa</taxon>
        <taxon>Ecdysozoa</taxon>
        <taxon>Nematoda</taxon>
        <taxon>Chromadorea</taxon>
        <taxon>Rhabditida</taxon>
        <taxon>Rhabditina</taxon>
        <taxon>Rhabditomorpha</taxon>
        <taxon>Strongyloidea</taxon>
        <taxon>Ancylostomatidae</taxon>
        <taxon>Ancylostomatinae</taxon>
        <taxon>Ancylostoma</taxon>
    </lineage>
</organism>
<evidence type="ECO:0000313" key="3">
    <source>
        <dbReference type="EMBL" id="EYC32734.1"/>
    </source>
</evidence>
<evidence type="ECO:0000256" key="1">
    <source>
        <dbReference type="ARBA" id="ARBA00010560"/>
    </source>
</evidence>
<feature type="compositionally biased region" description="Basic and acidic residues" evidence="2">
    <location>
        <begin position="311"/>
        <end position="323"/>
    </location>
</feature>
<feature type="compositionally biased region" description="Basic and acidic residues" evidence="2">
    <location>
        <begin position="666"/>
        <end position="678"/>
    </location>
</feature>
<dbReference type="PANTHER" id="PTHR13354:SF11">
    <property type="entry name" value="LYSINE-SPECIFIC DEMETHYLASE 9"/>
    <property type="match status" value="1"/>
</dbReference>
<feature type="compositionally biased region" description="Basic and acidic residues" evidence="2">
    <location>
        <begin position="836"/>
        <end position="857"/>
    </location>
</feature>
<comment type="caution">
    <text evidence="3">The sequence shown here is derived from an EMBL/GenBank/DDBJ whole genome shotgun (WGS) entry which is preliminary data.</text>
</comment>
<feature type="compositionally biased region" description="Polar residues" evidence="2">
    <location>
        <begin position="431"/>
        <end position="442"/>
    </location>
</feature>
<dbReference type="OrthoDB" id="6020087at2759"/>
<dbReference type="PANTHER" id="PTHR13354">
    <property type="entry name" value="ROUND SPERMATID BASIC PROTEIN 1"/>
    <property type="match status" value="1"/>
</dbReference>
<feature type="compositionally biased region" description="Polar residues" evidence="2">
    <location>
        <begin position="120"/>
        <end position="132"/>
    </location>
</feature>
<feature type="compositionally biased region" description="Basic and acidic residues" evidence="2">
    <location>
        <begin position="700"/>
        <end position="716"/>
    </location>
</feature>
<feature type="compositionally biased region" description="Low complexity" evidence="2">
    <location>
        <begin position="87"/>
        <end position="96"/>
    </location>
</feature>
<feature type="compositionally biased region" description="Basic and acidic residues" evidence="2">
    <location>
        <begin position="480"/>
        <end position="493"/>
    </location>
</feature>